<name>A0A4Q1VN95_9BRAD</name>
<feature type="domain" description="TIR" evidence="1">
    <location>
        <begin position="157"/>
        <end position="279"/>
    </location>
</feature>
<dbReference type="RefSeq" id="WP_129267495.1">
    <property type="nucleotide sequence ID" value="NZ_MZXW01000004.1"/>
</dbReference>
<gene>
    <name evidence="2" type="ORF">B5V03_01470</name>
</gene>
<dbReference type="InterPro" id="IPR000157">
    <property type="entry name" value="TIR_dom"/>
</dbReference>
<dbReference type="Proteomes" id="UP000290819">
    <property type="component" value="Unassembled WGS sequence"/>
</dbReference>
<dbReference type="InterPro" id="IPR035897">
    <property type="entry name" value="Toll_tir_struct_dom_sf"/>
</dbReference>
<dbReference type="OrthoDB" id="5379851at2"/>
<proteinExistence type="predicted"/>
<accession>A0A4Q1VN95</accession>
<protein>
    <recommendedName>
        <fullName evidence="1">TIR domain-containing protein</fullName>
    </recommendedName>
</protein>
<dbReference type="GO" id="GO:0007165">
    <property type="term" value="P:signal transduction"/>
    <property type="evidence" value="ECO:0007669"/>
    <property type="project" value="InterPro"/>
</dbReference>
<keyword evidence="3" id="KW-1185">Reference proteome</keyword>
<dbReference type="Pfam" id="PF13676">
    <property type="entry name" value="TIR_2"/>
    <property type="match status" value="1"/>
</dbReference>
<evidence type="ECO:0000259" key="1">
    <source>
        <dbReference type="Pfam" id="PF13676"/>
    </source>
</evidence>
<evidence type="ECO:0000313" key="2">
    <source>
        <dbReference type="EMBL" id="RXT54151.1"/>
    </source>
</evidence>
<dbReference type="SUPFAM" id="SSF52200">
    <property type="entry name" value="Toll/Interleukin receptor TIR domain"/>
    <property type="match status" value="1"/>
</dbReference>
<organism evidence="2 3">
    <name type="scientific">Bradyrhizobium betae</name>
    <dbReference type="NCBI Taxonomy" id="244734"/>
    <lineage>
        <taxon>Bacteria</taxon>
        <taxon>Pseudomonadati</taxon>
        <taxon>Pseudomonadota</taxon>
        <taxon>Alphaproteobacteria</taxon>
        <taxon>Hyphomicrobiales</taxon>
        <taxon>Nitrobacteraceae</taxon>
        <taxon>Bradyrhizobium</taxon>
    </lineage>
</organism>
<evidence type="ECO:0000313" key="3">
    <source>
        <dbReference type="Proteomes" id="UP000290819"/>
    </source>
</evidence>
<dbReference type="Gene3D" id="3.40.50.10140">
    <property type="entry name" value="Toll/interleukin-1 receptor homology (TIR) domain"/>
    <property type="match status" value="1"/>
</dbReference>
<sequence>MYNLLVSSNAEAWNGEPWQIEFSRCVREYTENAITERFGTLDEAAVSELKRLPCIFAYEAFNQLAPKFGLIRDIAKRQGQVRIEYELQAIDPFLSADDLEQLTFELDIGKWEMNRTHWAVKDVNLAKELHAARRITLPSWTGQATKTVDITKHHFDVALSFPGEVRAIVEQVARELEGRIGPNSYFYDSNYVSQLARPSLDTLLQEIYRHRSKLIVVFLGSDYQRKDWCGIEFRAIREIIMERDNARIMFVRTDDGAVDGVFKTDGYVDARRFSPAQIAQFICERLAVLTPA</sequence>
<dbReference type="AlphaFoldDB" id="A0A4Q1VN95"/>
<dbReference type="EMBL" id="MZXW01000004">
    <property type="protein sequence ID" value="RXT54151.1"/>
    <property type="molecule type" value="Genomic_DNA"/>
</dbReference>
<reference evidence="2 3" key="1">
    <citation type="submission" date="2017-03" db="EMBL/GenBank/DDBJ databases">
        <authorList>
            <person name="Safronova V.I."/>
            <person name="Sazanova A.L."/>
            <person name="Chirak E.R."/>
        </authorList>
    </citation>
    <scope>NUCLEOTIDE SEQUENCE [LARGE SCALE GENOMIC DNA]</scope>
    <source>
        <strain evidence="2 3">Opo-243</strain>
    </source>
</reference>
<comment type="caution">
    <text evidence="2">The sequence shown here is derived from an EMBL/GenBank/DDBJ whole genome shotgun (WGS) entry which is preliminary data.</text>
</comment>